<accession>A0A166MSR9</accession>
<proteinExistence type="predicted"/>
<evidence type="ECO:0000313" key="2">
    <source>
        <dbReference type="EMBL" id="KZV78357.1"/>
    </source>
</evidence>
<name>A0A166MSR9_EXIGL</name>
<feature type="region of interest" description="Disordered" evidence="1">
    <location>
        <begin position="1"/>
        <end position="26"/>
    </location>
</feature>
<dbReference type="AlphaFoldDB" id="A0A166MSR9"/>
<sequence length="228" mass="24841">MGVVQSDSSPREELVFIPDPGGDGGGESVVQVVNRRRGRVHQENGLMLRSAQITSGSSDVSAKRFEVTEVIEALEGLPKWYEMMKSPSRLTRLTACRKDFVGRLRRLLRSFLGRAACSQVPLSSSTAACTLDASNEGFAFSEYDDEPKELERGKPMSSQLAKFTNDLKRSSLGHFPSSSSSAELGGGGVKRAFSRQPQTLGRLEELGGAQPSSAKLREQSEQIPIFLM</sequence>
<keyword evidence="3" id="KW-1185">Reference proteome</keyword>
<reference evidence="2 3" key="1">
    <citation type="journal article" date="2016" name="Mol. Biol. Evol.">
        <title>Comparative Genomics of Early-Diverging Mushroom-Forming Fungi Provides Insights into the Origins of Lignocellulose Decay Capabilities.</title>
        <authorList>
            <person name="Nagy L.G."/>
            <person name="Riley R."/>
            <person name="Tritt A."/>
            <person name="Adam C."/>
            <person name="Daum C."/>
            <person name="Floudas D."/>
            <person name="Sun H."/>
            <person name="Yadav J.S."/>
            <person name="Pangilinan J."/>
            <person name="Larsson K.H."/>
            <person name="Matsuura K."/>
            <person name="Barry K."/>
            <person name="Labutti K."/>
            <person name="Kuo R."/>
            <person name="Ohm R.A."/>
            <person name="Bhattacharya S.S."/>
            <person name="Shirouzu T."/>
            <person name="Yoshinaga Y."/>
            <person name="Martin F.M."/>
            <person name="Grigoriev I.V."/>
            <person name="Hibbett D.S."/>
        </authorList>
    </citation>
    <scope>NUCLEOTIDE SEQUENCE [LARGE SCALE GENOMIC DNA]</scope>
    <source>
        <strain evidence="2 3">HHB12029</strain>
    </source>
</reference>
<gene>
    <name evidence="2" type="ORF">EXIGLDRAFT_691448</name>
</gene>
<feature type="compositionally biased region" description="Low complexity" evidence="1">
    <location>
        <begin position="172"/>
        <end position="181"/>
    </location>
</feature>
<feature type="region of interest" description="Disordered" evidence="1">
    <location>
        <begin position="172"/>
        <end position="197"/>
    </location>
</feature>
<dbReference type="InParanoid" id="A0A166MSR9"/>
<protein>
    <submittedName>
        <fullName evidence="2">Uncharacterized protein</fullName>
    </submittedName>
</protein>
<dbReference type="EMBL" id="KV426936">
    <property type="protein sequence ID" value="KZV78357.1"/>
    <property type="molecule type" value="Genomic_DNA"/>
</dbReference>
<evidence type="ECO:0000256" key="1">
    <source>
        <dbReference type="SAM" id="MobiDB-lite"/>
    </source>
</evidence>
<dbReference type="Proteomes" id="UP000077266">
    <property type="component" value="Unassembled WGS sequence"/>
</dbReference>
<evidence type="ECO:0000313" key="3">
    <source>
        <dbReference type="Proteomes" id="UP000077266"/>
    </source>
</evidence>
<organism evidence="2 3">
    <name type="scientific">Exidia glandulosa HHB12029</name>
    <dbReference type="NCBI Taxonomy" id="1314781"/>
    <lineage>
        <taxon>Eukaryota</taxon>
        <taxon>Fungi</taxon>
        <taxon>Dikarya</taxon>
        <taxon>Basidiomycota</taxon>
        <taxon>Agaricomycotina</taxon>
        <taxon>Agaricomycetes</taxon>
        <taxon>Auriculariales</taxon>
        <taxon>Exidiaceae</taxon>
        <taxon>Exidia</taxon>
    </lineage>
</organism>